<dbReference type="Pfam" id="PF13715">
    <property type="entry name" value="CarbopepD_reg_2"/>
    <property type="match status" value="1"/>
</dbReference>
<sequence length="518" mass="59214">MKLYPLCLLFFGLLLIAAGTIRSDGDDVLDRVISLPKMKGTVYFLLGKVSERSGYLFVYDSKVVNNDIVTKTREKDCTIRQAIYEITGNRRLVLKVIGGHILILPPVEKNKNIKKESQLPLPTFSTITGTLLDKETGEPVVNASVTIQGTSIGNITNKDGEFRLHLPDSLRDGFLSFSHLGYVAQNVEAAMLTGRDNILSLEPKIVPLQEVLIRLVEPKKLLREMLKRREENYSLVPVHLTTFYREGVQLKNKFQNLTEAVFKVYKSPLDESGVLDQVKLLKMSRMDNRESTDSLIAKIRAGIQACLQLDIMKDLPEFLSVDADDNPYTYTSGGITSIDDRCVNVVSFEQKQGGKEPLYCGELYIDSENGALLQARIEMQPRYIKKATRIFVVRQAPSVNLTAQKVVYTISYKPWRGTYYIHHIRGDLFFRMKKKRALFSNPTLHTWFEMVTCKVDRDNVARFSRTERVPIHTVLADIDFKYDESFWEEFNTIPLEEELSKIIEKVTLKIEKTVHQEE</sequence>
<dbReference type="AlphaFoldDB" id="A0A413VR50"/>
<dbReference type="SUPFAM" id="SSF49464">
    <property type="entry name" value="Carboxypeptidase regulatory domain-like"/>
    <property type="match status" value="1"/>
</dbReference>
<dbReference type="Gene3D" id="2.60.40.1120">
    <property type="entry name" value="Carboxypeptidase-like, regulatory domain"/>
    <property type="match status" value="1"/>
</dbReference>
<evidence type="ECO:0000313" key="2">
    <source>
        <dbReference type="Proteomes" id="UP000284379"/>
    </source>
</evidence>
<reference evidence="1 2" key="1">
    <citation type="submission" date="2018-08" db="EMBL/GenBank/DDBJ databases">
        <title>A genome reference for cultivated species of the human gut microbiota.</title>
        <authorList>
            <person name="Zou Y."/>
            <person name="Xue W."/>
            <person name="Luo G."/>
        </authorList>
    </citation>
    <scope>NUCLEOTIDE SEQUENCE [LARGE SCALE GENOMIC DNA]</scope>
    <source>
        <strain evidence="1 2">AM40-30BH</strain>
    </source>
</reference>
<gene>
    <name evidence="1" type="ORF">DW888_09455</name>
</gene>
<name>A0A413VR50_9BACE</name>
<accession>A0A413VR50</accession>
<organism evidence="1 2">
    <name type="scientific">Bacteroides nordii</name>
    <dbReference type="NCBI Taxonomy" id="291645"/>
    <lineage>
        <taxon>Bacteria</taxon>
        <taxon>Pseudomonadati</taxon>
        <taxon>Bacteroidota</taxon>
        <taxon>Bacteroidia</taxon>
        <taxon>Bacteroidales</taxon>
        <taxon>Bacteroidaceae</taxon>
        <taxon>Bacteroides</taxon>
    </lineage>
</organism>
<dbReference type="Proteomes" id="UP000284379">
    <property type="component" value="Unassembled WGS sequence"/>
</dbReference>
<protein>
    <submittedName>
        <fullName evidence="1">Carboxypeptidase-like regulatory domain-containing protein</fullName>
    </submittedName>
</protein>
<keyword evidence="1" id="KW-0645">Protease</keyword>
<keyword evidence="1" id="KW-0121">Carboxypeptidase</keyword>
<dbReference type="InterPro" id="IPR008969">
    <property type="entry name" value="CarboxyPept-like_regulatory"/>
</dbReference>
<comment type="caution">
    <text evidence="1">The sequence shown here is derived from an EMBL/GenBank/DDBJ whole genome shotgun (WGS) entry which is preliminary data.</text>
</comment>
<dbReference type="GO" id="GO:0004180">
    <property type="term" value="F:carboxypeptidase activity"/>
    <property type="evidence" value="ECO:0007669"/>
    <property type="project" value="UniProtKB-KW"/>
</dbReference>
<dbReference type="RefSeq" id="WP_122201377.1">
    <property type="nucleotide sequence ID" value="NZ_CABJFV010000005.1"/>
</dbReference>
<keyword evidence="1" id="KW-0378">Hydrolase</keyword>
<proteinExistence type="predicted"/>
<evidence type="ECO:0000313" key="1">
    <source>
        <dbReference type="EMBL" id="RHB36041.1"/>
    </source>
</evidence>
<dbReference type="EMBL" id="QSGO01000005">
    <property type="protein sequence ID" value="RHB36041.1"/>
    <property type="molecule type" value="Genomic_DNA"/>
</dbReference>